<keyword evidence="3" id="KW-0732">Signal</keyword>
<evidence type="ECO:0000313" key="7">
    <source>
        <dbReference type="EMBL" id="QJT37566.1"/>
    </source>
</evidence>
<organism evidence="6 8">
    <name type="scientific">Aeromonas media</name>
    <dbReference type="NCBI Taxonomy" id="651"/>
    <lineage>
        <taxon>Bacteria</taxon>
        <taxon>Pseudomonadati</taxon>
        <taxon>Pseudomonadota</taxon>
        <taxon>Gammaproteobacteria</taxon>
        <taxon>Aeromonadales</taxon>
        <taxon>Aeromonadaceae</taxon>
        <taxon>Aeromonas</taxon>
    </lineage>
</organism>
<sequence length="352" mass="38402">MRSVYLSPLLLIWLLMWLLTLPRTALAFAVDLWPGGEFSGQPVRQQWPEPAATTKPLTLCALYPHLRDAYWLSVNQGMVDEAKRLGVKLQIHEAGGYGALAEQRQQLQRCVQEGSDAILLGAVSYQGLREAIKATPLPLFGLVNDLPSGLVQAKVGVSWYQMGWQIGHWLAQRHPAGSKPVSVALFPGPQASGGNNFVEPGFADAIKGSAIKLVTTERGDNSREIQRTLVQHTLTRYPDLDYLVGGAIAAEVAVNELSQRHLDRPLVLSTYFSHGVQRGLRRGKILAANSDQMRLQGRLAVAQAVCLLQHPDASAEQCPRVMGPPILTLSAPLADPADSLSDGAFRPVYRVE</sequence>
<feature type="domain" description="Periplasmic binding protein" evidence="4">
    <location>
        <begin position="64"/>
        <end position="309"/>
    </location>
</feature>
<dbReference type="EMBL" id="CP038444">
    <property type="protein sequence ID" value="QJT29646.1"/>
    <property type="molecule type" value="Genomic_DNA"/>
</dbReference>
<comment type="subcellular location">
    <subcellularLocation>
        <location evidence="1">Cell envelope</location>
    </subcellularLocation>
</comment>
<dbReference type="Proteomes" id="UP000502006">
    <property type="component" value="Chromosome"/>
</dbReference>
<dbReference type="RefSeq" id="WP_042648777.1">
    <property type="nucleotide sequence ID" value="NZ_CAWMGL010000068.1"/>
</dbReference>
<dbReference type="PANTHER" id="PTHR46847:SF1">
    <property type="entry name" value="D-ALLOSE-BINDING PERIPLASMIC PROTEIN-RELATED"/>
    <property type="match status" value="1"/>
</dbReference>
<comment type="similarity">
    <text evidence="2">Belongs to the bacterial solute-binding protein 2 family.</text>
</comment>
<dbReference type="InterPro" id="IPR025997">
    <property type="entry name" value="SBP_2_dom"/>
</dbReference>
<evidence type="ECO:0000256" key="3">
    <source>
        <dbReference type="ARBA" id="ARBA00022729"/>
    </source>
</evidence>
<dbReference type="Proteomes" id="UP001208651">
    <property type="component" value="Unassembled WGS sequence"/>
</dbReference>
<protein>
    <submittedName>
        <fullName evidence="6">TMAO reductase system periplasmic protein TorT</fullName>
    </submittedName>
</protein>
<name>A0AAE7AFH0_AERME</name>
<dbReference type="NCBIfam" id="NF008185">
    <property type="entry name" value="PRK10936.1"/>
    <property type="match status" value="1"/>
</dbReference>
<reference evidence="8 9" key="1">
    <citation type="submission" date="2019-03" db="EMBL/GenBank/DDBJ databases">
        <title>Novel transposon Tn6433 accelerates the dissemination of tet(E) in Aeromonas from aerobic biofilm under oxytetracycline stress.</title>
        <authorList>
            <person name="Shi Y."/>
            <person name="Tian Z."/>
            <person name="Zhang Y."/>
            <person name="Zhang H."/>
            <person name="Yang M."/>
        </authorList>
    </citation>
    <scope>NUCLEOTIDE SEQUENCE [LARGE SCALE GENOMIC DNA]</scope>
    <source>
        <strain evidence="7 9">R50-22</strain>
        <strain evidence="6 8">T5-8</strain>
    </source>
</reference>
<evidence type="ECO:0000313" key="9">
    <source>
        <dbReference type="Proteomes" id="UP000502657"/>
    </source>
</evidence>
<evidence type="ECO:0000313" key="5">
    <source>
        <dbReference type="EMBL" id="MCV3287313.1"/>
    </source>
</evidence>
<dbReference type="GO" id="GO:0030246">
    <property type="term" value="F:carbohydrate binding"/>
    <property type="evidence" value="ECO:0007669"/>
    <property type="project" value="UniProtKB-ARBA"/>
</dbReference>
<dbReference type="EMBL" id="CP038448">
    <property type="protein sequence ID" value="QJT37566.1"/>
    <property type="molecule type" value="Genomic_DNA"/>
</dbReference>
<evidence type="ECO:0000256" key="1">
    <source>
        <dbReference type="ARBA" id="ARBA00004196"/>
    </source>
</evidence>
<dbReference type="CDD" id="cd06306">
    <property type="entry name" value="PBP1_TorT-like"/>
    <property type="match status" value="1"/>
</dbReference>
<gene>
    <name evidence="6" type="primary">torT</name>
    <name evidence="6" type="ORF">E4186_05085</name>
    <name evidence="7" type="ORF">E4188_02495</name>
    <name evidence="5" type="ORF">LZT28_03425</name>
</gene>
<evidence type="ECO:0000313" key="8">
    <source>
        <dbReference type="Proteomes" id="UP000502006"/>
    </source>
</evidence>
<proteinExistence type="inferred from homology"/>
<dbReference type="InterPro" id="IPR028082">
    <property type="entry name" value="Peripla_BP_I"/>
</dbReference>
<accession>A0AAE7AFH0</accession>
<dbReference type="Pfam" id="PF13407">
    <property type="entry name" value="Peripla_BP_4"/>
    <property type="match status" value="1"/>
</dbReference>
<reference evidence="5" key="2">
    <citation type="submission" date="2022-01" db="EMBL/GenBank/DDBJ databases">
        <title>Comparison of Fish pathogen Aeromonas spp.</title>
        <authorList>
            <person name="Dubey S."/>
            <person name="Sorum H."/>
            <person name="Munangandu H.M."/>
        </authorList>
    </citation>
    <scope>NUCLEOTIDE SEQUENCE</scope>
    <source>
        <strain evidence="5">SD/21-15</strain>
    </source>
</reference>
<dbReference type="Proteomes" id="UP000502657">
    <property type="component" value="Chromosome"/>
</dbReference>
<evidence type="ECO:0000259" key="4">
    <source>
        <dbReference type="Pfam" id="PF13407"/>
    </source>
</evidence>
<dbReference type="SUPFAM" id="SSF53822">
    <property type="entry name" value="Periplasmic binding protein-like I"/>
    <property type="match status" value="1"/>
</dbReference>
<dbReference type="Gene3D" id="3.40.50.2300">
    <property type="match status" value="2"/>
</dbReference>
<dbReference type="NCBIfam" id="TIGR02955">
    <property type="entry name" value="TMAO_TorT"/>
    <property type="match status" value="1"/>
</dbReference>
<evidence type="ECO:0000256" key="2">
    <source>
        <dbReference type="ARBA" id="ARBA00007639"/>
    </source>
</evidence>
<evidence type="ECO:0000313" key="6">
    <source>
        <dbReference type="EMBL" id="QJT29646.1"/>
    </source>
</evidence>
<dbReference type="GO" id="GO:0030313">
    <property type="term" value="C:cell envelope"/>
    <property type="evidence" value="ECO:0007669"/>
    <property type="project" value="UniProtKB-SubCell"/>
</dbReference>
<dbReference type="PANTHER" id="PTHR46847">
    <property type="entry name" value="D-ALLOSE-BINDING PERIPLASMIC PROTEIN-RELATED"/>
    <property type="match status" value="1"/>
</dbReference>
<dbReference type="EMBL" id="JAJVCY010000003">
    <property type="protein sequence ID" value="MCV3287313.1"/>
    <property type="molecule type" value="Genomic_DNA"/>
</dbReference>
<dbReference type="InterPro" id="IPR014301">
    <property type="entry name" value="TMAO_TorT"/>
</dbReference>
<dbReference type="AlphaFoldDB" id="A0AAE7AFH0"/>
<keyword evidence="9" id="KW-1185">Reference proteome</keyword>
<dbReference type="GO" id="GO:0055085">
    <property type="term" value="P:transmembrane transport"/>
    <property type="evidence" value="ECO:0007669"/>
    <property type="project" value="UniProtKB-ARBA"/>
</dbReference>